<evidence type="ECO:0000256" key="1">
    <source>
        <dbReference type="ARBA" id="ARBA00005199"/>
    </source>
</evidence>
<evidence type="ECO:0000256" key="4">
    <source>
        <dbReference type="RuleBase" id="RU361117"/>
    </source>
</evidence>
<dbReference type="InterPro" id="IPR003337">
    <property type="entry name" value="Trehalose_PPase"/>
</dbReference>
<protein>
    <recommendedName>
        <fullName evidence="4">Trehalose 6-phosphate phosphatase</fullName>
        <ecNumber evidence="4">3.1.3.12</ecNumber>
    </recommendedName>
</protein>
<comment type="pathway">
    <text evidence="1 4">Glycan biosynthesis; trehalose biosynthesis.</text>
</comment>
<comment type="similarity">
    <text evidence="2 4">Belongs to the trehalose phosphatase family.</text>
</comment>
<evidence type="ECO:0000256" key="3">
    <source>
        <dbReference type="ARBA" id="ARBA00022801"/>
    </source>
</evidence>
<dbReference type="SUPFAM" id="SSF56784">
    <property type="entry name" value="HAD-like"/>
    <property type="match status" value="1"/>
</dbReference>
<comment type="caution">
    <text evidence="5">The sequence shown here is derived from an EMBL/GenBank/DDBJ whole genome shotgun (WGS) entry which is preliminary data.</text>
</comment>
<keyword evidence="4" id="KW-0479">Metal-binding</keyword>
<accession>A0A0U9HR66</accession>
<dbReference type="InterPro" id="IPR044651">
    <property type="entry name" value="OTSB-like"/>
</dbReference>
<keyword evidence="4" id="KW-0460">Magnesium</keyword>
<dbReference type="OrthoDB" id="9797743at2"/>
<dbReference type="GO" id="GO:0046872">
    <property type="term" value="F:metal ion binding"/>
    <property type="evidence" value="ECO:0007669"/>
    <property type="project" value="UniProtKB-KW"/>
</dbReference>
<name>A0A0U9HR66_9BACT</name>
<evidence type="ECO:0000313" key="6">
    <source>
        <dbReference type="Proteomes" id="UP000054976"/>
    </source>
</evidence>
<reference evidence="6" key="1">
    <citation type="submission" date="2016-01" db="EMBL/GenBank/DDBJ databases">
        <title>Draft genome sequence of Thermodesulfovibrio aggregans strain TGE-P1.</title>
        <authorList>
            <person name="Sekiguchi Y."/>
            <person name="Ohashi A."/>
            <person name="Matsuura N."/>
            <person name="Tourlousse M.D."/>
        </authorList>
    </citation>
    <scope>NUCLEOTIDE SEQUENCE [LARGE SCALE GENOMIC DNA]</scope>
    <source>
        <strain evidence="6">TGE-P1</strain>
    </source>
</reference>
<dbReference type="Gene3D" id="3.30.70.1020">
    <property type="entry name" value="Trehalose-6-phosphate phosphatase related protein, domain 2"/>
    <property type="match status" value="1"/>
</dbReference>
<dbReference type="GO" id="GO:0005992">
    <property type="term" value="P:trehalose biosynthetic process"/>
    <property type="evidence" value="ECO:0007669"/>
    <property type="project" value="UniProtKB-UniPathway"/>
</dbReference>
<dbReference type="CDD" id="cd01627">
    <property type="entry name" value="HAD_TPP"/>
    <property type="match status" value="1"/>
</dbReference>
<organism evidence="5 6">
    <name type="scientific">Thermodesulfovibrio aggregans</name>
    <dbReference type="NCBI Taxonomy" id="86166"/>
    <lineage>
        <taxon>Bacteria</taxon>
        <taxon>Pseudomonadati</taxon>
        <taxon>Nitrospirota</taxon>
        <taxon>Thermodesulfovibrionia</taxon>
        <taxon>Thermodesulfovibrionales</taxon>
        <taxon>Thermodesulfovibrionaceae</taxon>
        <taxon>Thermodesulfovibrio</taxon>
    </lineage>
</organism>
<dbReference type="AlphaFoldDB" id="A0A0U9HR66"/>
<dbReference type="Pfam" id="PF02358">
    <property type="entry name" value="Trehalose_PPase"/>
    <property type="match status" value="1"/>
</dbReference>
<dbReference type="UniPathway" id="UPA00299"/>
<dbReference type="EMBL" id="BCNO01000003">
    <property type="protein sequence ID" value="GAQ95534.1"/>
    <property type="molecule type" value="Genomic_DNA"/>
</dbReference>
<keyword evidence="6" id="KW-1185">Reference proteome</keyword>
<proteinExistence type="inferred from homology"/>
<dbReference type="GO" id="GO:0004805">
    <property type="term" value="F:trehalose-phosphatase activity"/>
    <property type="evidence" value="ECO:0007669"/>
    <property type="project" value="UniProtKB-EC"/>
</dbReference>
<dbReference type="EC" id="3.1.3.12" evidence="4"/>
<gene>
    <name evidence="5" type="ORF">TAGGR_36</name>
</gene>
<dbReference type="PANTHER" id="PTHR43768">
    <property type="entry name" value="TREHALOSE 6-PHOSPHATE PHOSPHATASE"/>
    <property type="match status" value="1"/>
</dbReference>
<comment type="catalytic activity">
    <reaction evidence="4">
        <text>alpha,alpha-trehalose 6-phosphate + H2O = alpha,alpha-trehalose + phosphate</text>
        <dbReference type="Rhea" id="RHEA:23420"/>
        <dbReference type="ChEBI" id="CHEBI:15377"/>
        <dbReference type="ChEBI" id="CHEBI:16551"/>
        <dbReference type="ChEBI" id="CHEBI:43474"/>
        <dbReference type="ChEBI" id="CHEBI:58429"/>
        <dbReference type="EC" id="3.1.3.12"/>
    </reaction>
</comment>
<dbReference type="STRING" id="86166.TAGGR_36"/>
<comment type="cofactor">
    <cofactor evidence="4">
        <name>Mg(2+)</name>
        <dbReference type="ChEBI" id="CHEBI:18420"/>
    </cofactor>
</comment>
<dbReference type="InterPro" id="IPR023214">
    <property type="entry name" value="HAD_sf"/>
</dbReference>
<dbReference type="PANTHER" id="PTHR43768:SF3">
    <property type="entry name" value="TREHALOSE 6-PHOSPHATE PHOSPHATASE"/>
    <property type="match status" value="1"/>
</dbReference>
<evidence type="ECO:0000256" key="2">
    <source>
        <dbReference type="ARBA" id="ARBA00008770"/>
    </source>
</evidence>
<sequence>MAEYLFHSNWIELIKGRDIFLFFDFDGTLVPIMKNPDDCYLSDKLKIILQQLNNKIKIGIISGRDLKDLRKRISIRGLYYCGSHGLQIESPEIKYINPDAERLIPYINEVYRKFKKLTDKFAGMLIEKKEFSFTIHYRQVKPEKRKELKKLFFDMISKYKGNYIKVLNGKMVFEILPAVNWNKGRAVSFLANNFQNKHYPVFIGDDITDETVFSEINDRGLTIRVGNSKKTMAKYFIRNQGEVYKFVTIMNEVLNV</sequence>
<keyword evidence="3 4" id="KW-0378">Hydrolase</keyword>
<evidence type="ECO:0000313" key="5">
    <source>
        <dbReference type="EMBL" id="GAQ95534.1"/>
    </source>
</evidence>
<comment type="function">
    <text evidence="4">Removes the phosphate from trehalose 6-phosphate to produce free trehalose.</text>
</comment>
<dbReference type="Gene3D" id="3.40.50.1000">
    <property type="entry name" value="HAD superfamily/HAD-like"/>
    <property type="match status" value="1"/>
</dbReference>
<dbReference type="Proteomes" id="UP000054976">
    <property type="component" value="Unassembled WGS sequence"/>
</dbReference>
<dbReference type="InterPro" id="IPR006379">
    <property type="entry name" value="HAD-SF_hydro_IIB"/>
</dbReference>
<dbReference type="RefSeq" id="WP_059176974.1">
    <property type="nucleotide sequence ID" value="NZ_BCNO01000003.1"/>
</dbReference>
<dbReference type="InterPro" id="IPR036412">
    <property type="entry name" value="HAD-like_sf"/>
</dbReference>
<dbReference type="NCBIfam" id="TIGR01484">
    <property type="entry name" value="HAD-SF-IIB"/>
    <property type="match status" value="1"/>
</dbReference>
<dbReference type="NCBIfam" id="TIGR00685">
    <property type="entry name" value="T6PP"/>
    <property type="match status" value="1"/>
</dbReference>